<gene>
    <name evidence="2" type="ORF">DOQ08_01461</name>
</gene>
<dbReference type="RefSeq" id="WP_114334249.1">
    <property type="nucleotide sequence ID" value="NZ_QMDL01000002.1"/>
</dbReference>
<organism evidence="2 3">
    <name type="scientific">Marinobacter litoralis</name>
    <dbReference type="NCBI Taxonomy" id="187981"/>
    <lineage>
        <taxon>Bacteria</taxon>
        <taxon>Pseudomonadati</taxon>
        <taxon>Pseudomonadota</taxon>
        <taxon>Gammaproteobacteria</taxon>
        <taxon>Pseudomonadales</taxon>
        <taxon>Marinobacteraceae</taxon>
        <taxon>Marinobacter</taxon>
    </lineage>
</organism>
<accession>A0A3M2RFP3</accession>
<keyword evidence="3" id="KW-1185">Reference proteome</keyword>
<protein>
    <submittedName>
        <fullName evidence="2">Uncharacterized protein</fullName>
    </submittedName>
</protein>
<dbReference type="Proteomes" id="UP000265903">
    <property type="component" value="Unassembled WGS sequence"/>
</dbReference>
<evidence type="ECO:0000313" key="2">
    <source>
        <dbReference type="EMBL" id="RMJ04141.1"/>
    </source>
</evidence>
<keyword evidence="1" id="KW-0472">Membrane</keyword>
<keyword evidence="1" id="KW-0812">Transmembrane</keyword>
<comment type="caution">
    <text evidence="2">The sequence shown here is derived from an EMBL/GenBank/DDBJ whole genome shotgun (WGS) entry which is preliminary data.</text>
</comment>
<proteinExistence type="predicted"/>
<keyword evidence="1" id="KW-1133">Transmembrane helix</keyword>
<dbReference type="EMBL" id="QMDL01000002">
    <property type="protein sequence ID" value="RMJ04141.1"/>
    <property type="molecule type" value="Genomic_DNA"/>
</dbReference>
<dbReference type="AlphaFoldDB" id="A0A3M2RFP3"/>
<feature type="transmembrane region" description="Helical" evidence="1">
    <location>
        <begin position="15"/>
        <end position="35"/>
    </location>
</feature>
<reference evidence="2 3" key="1">
    <citation type="submission" date="2018-08" db="EMBL/GenBank/DDBJ databases">
        <title>Whole Genome Sequence of the Moderate Halophilic Marine Bacterium Marinobacter litoralis Sw-45.</title>
        <authorList>
            <person name="Musa H."/>
        </authorList>
    </citation>
    <scope>NUCLEOTIDE SEQUENCE [LARGE SCALE GENOMIC DNA]</scope>
    <source>
        <strain evidence="2 3">Sw-45</strain>
    </source>
</reference>
<evidence type="ECO:0000313" key="3">
    <source>
        <dbReference type="Proteomes" id="UP000265903"/>
    </source>
</evidence>
<sequence length="221" mass="25025">MDAGQLWTLLPLHNLALLLAAGASLLALLAILLTLGARRRNKQQIDALRERADSLWREVDEMRVVDFNQPLGAKVSDQGSLLDQERYRTEKAAYDIIWPNVWHLHDRLGIFLRAVEAGEAANELRLEARQAAIEARSHLNQNRPFCSETIENLASRLIDTEIKAHLAACQHLDQKKEVASAPSNHDLRVLQDKCHTLHDGEARELLNQLASTIRHRTIRHS</sequence>
<evidence type="ECO:0000256" key="1">
    <source>
        <dbReference type="SAM" id="Phobius"/>
    </source>
</evidence>
<name>A0A3M2RFP3_9GAMM</name>
<dbReference type="OrthoDB" id="6363294at2"/>